<dbReference type="Pfam" id="PF00076">
    <property type="entry name" value="RRM_1"/>
    <property type="match status" value="1"/>
</dbReference>
<dbReference type="SMART" id="SM00343">
    <property type="entry name" value="ZnF_C2HC"/>
    <property type="match status" value="1"/>
</dbReference>
<feature type="domain" description="CCHC-type" evidence="5">
    <location>
        <begin position="86"/>
        <end position="101"/>
    </location>
</feature>
<dbReference type="InterPro" id="IPR050441">
    <property type="entry name" value="RBM"/>
</dbReference>
<keyword evidence="2" id="KW-0694">RNA-binding</keyword>
<keyword evidence="1" id="KW-0479">Metal-binding</keyword>
<evidence type="ECO:0000256" key="3">
    <source>
        <dbReference type="SAM" id="MobiDB-lite"/>
    </source>
</evidence>
<dbReference type="GO" id="GO:0003723">
    <property type="term" value="F:RNA binding"/>
    <property type="evidence" value="ECO:0007669"/>
    <property type="project" value="UniProtKB-UniRule"/>
</dbReference>
<protein>
    <submittedName>
        <fullName evidence="6">Serine/arginine-rich splicing factor RS2Z32</fullName>
    </submittedName>
</protein>
<dbReference type="InterPro" id="IPR036875">
    <property type="entry name" value="Znf_CCHC_sf"/>
</dbReference>
<dbReference type="STRING" id="101091.A0A1C7NHV0"/>
<keyword evidence="1" id="KW-0863">Zinc-finger</keyword>
<dbReference type="InterPro" id="IPR035979">
    <property type="entry name" value="RBD_domain_sf"/>
</dbReference>
<dbReference type="SUPFAM" id="SSF57756">
    <property type="entry name" value="Retrovirus zinc finger-like domains"/>
    <property type="match status" value="1"/>
</dbReference>
<dbReference type="PANTHER" id="PTHR48034">
    <property type="entry name" value="TRANSFORMER-2 SEX-DETERMINING PROTEIN-RELATED"/>
    <property type="match status" value="1"/>
</dbReference>
<evidence type="ECO:0000313" key="6">
    <source>
        <dbReference type="EMBL" id="OBZ88615.1"/>
    </source>
</evidence>
<dbReference type="AlphaFoldDB" id="A0A1C7NHV0"/>
<dbReference type="PROSITE" id="PS50102">
    <property type="entry name" value="RRM"/>
    <property type="match status" value="1"/>
</dbReference>
<name>A0A1C7NHV0_9FUNG</name>
<dbReference type="Gene3D" id="4.10.60.10">
    <property type="entry name" value="Zinc finger, CCHC-type"/>
    <property type="match status" value="1"/>
</dbReference>
<evidence type="ECO:0000313" key="7">
    <source>
        <dbReference type="Proteomes" id="UP000093000"/>
    </source>
</evidence>
<accession>A0A1C7NHV0</accession>
<organism evidence="6 7">
    <name type="scientific">Choanephora cucurbitarum</name>
    <dbReference type="NCBI Taxonomy" id="101091"/>
    <lineage>
        <taxon>Eukaryota</taxon>
        <taxon>Fungi</taxon>
        <taxon>Fungi incertae sedis</taxon>
        <taxon>Mucoromycota</taxon>
        <taxon>Mucoromycotina</taxon>
        <taxon>Mucoromycetes</taxon>
        <taxon>Mucorales</taxon>
        <taxon>Mucorineae</taxon>
        <taxon>Choanephoraceae</taxon>
        <taxon>Choanephoroideae</taxon>
        <taxon>Choanephora</taxon>
    </lineage>
</organism>
<evidence type="ECO:0000259" key="4">
    <source>
        <dbReference type="PROSITE" id="PS50102"/>
    </source>
</evidence>
<feature type="domain" description="RRM" evidence="4">
    <location>
        <begin position="1"/>
        <end position="76"/>
    </location>
</feature>
<dbReference type="InterPro" id="IPR001878">
    <property type="entry name" value="Znf_CCHC"/>
</dbReference>
<dbReference type="EMBL" id="LUGH01000141">
    <property type="protein sequence ID" value="OBZ88615.1"/>
    <property type="molecule type" value="Genomic_DNA"/>
</dbReference>
<dbReference type="GO" id="GO:0008270">
    <property type="term" value="F:zinc ion binding"/>
    <property type="evidence" value="ECO:0007669"/>
    <property type="project" value="UniProtKB-KW"/>
</dbReference>
<dbReference type="InterPro" id="IPR012677">
    <property type="entry name" value="Nucleotide-bd_a/b_plait_sf"/>
</dbReference>
<dbReference type="PROSITE" id="PS50158">
    <property type="entry name" value="ZF_CCHC"/>
    <property type="match status" value="1"/>
</dbReference>
<evidence type="ECO:0000256" key="1">
    <source>
        <dbReference type="PROSITE-ProRule" id="PRU00047"/>
    </source>
</evidence>
<dbReference type="InParanoid" id="A0A1C7NHV0"/>
<feature type="compositionally biased region" description="Low complexity" evidence="3">
    <location>
        <begin position="112"/>
        <end position="130"/>
    </location>
</feature>
<dbReference type="Pfam" id="PF00098">
    <property type="entry name" value="zf-CCHC"/>
    <property type="match status" value="1"/>
</dbReference>
<comment type="caution">
    <text evidence="6">The sequence shown here is derived from an EMBL/GenBank/DDBJ whole genome shotgun (WGS) entry which is preliminary data.</text>
</comment>
<dbReference type="SUPFAM" id="SSF54928">
    <property type="entry name" value="RNA-binding domain, RBD"/>
    <property type="match status" value="1"/>
</dbReference>
<evidence type="ECO:0000256" key="2">
    <source>
        <dbReference type="PROSITE-ProRule" id="PRU00176"/>
    </source>
</evidence>
<sequence>MSVFIGRLPTRDFDDRDLEDIFYKYGKIISCQVKQGARFAFGFIEFENPEDAYDAIRDVDGLEIDGTRIVVEKAKGTPYKNNDTTCYNCGEEGHWARDCRRTDYRRRDRYRGSYGRSRSPYGRSPYGGRSPYRRSRSPYGRERDYYPRTRGRSYSRSRSPPPPPPHYDDRRGRSYSRSPSPRRYYSRSPPPPPHEQPNEPYYKHDEPYSQPPISGIEDQQDNGRSMGPIPNVE</sequence>
<feature type="compositionally biased region" description="Low complexity" evidence="3">
    <location>
        <begin position="175"/>
        <end position="187"/>
    </location>
</feature>
<proteinExistence type="predicted"/>
<evidence type="ECO:0000259" key="5">
    <source>
        <dbReference type="PROSITE" id="PS50158"/>
    </source>
</evidence>
<dbReference type="InterPro" id="IPR000504">
    <property type="entry name" value="RRM_dom"/>
</dbReference>
<dbReference type="OrthoDB" id="5970at2759"/>
<keyword evidence="1" id="KW-0862">Zinc</keyword>
<gene>
    <name evidence="6" type="primary">RS2Z32_0</name>
    <name evidence="6" type="ORF">A0J61_03331</name>
</gene>
<dbReference type="Gene3D" id="3.30.70.330">
    <property type="match status" value="1"/>
</dbReference>
<dbReference type="SMART" id="SM00360">
    <property type="entry name" value="RRM"/>
    <property type="match status" value="1"/>
</dbReference>
<keyword evidence="7" id="KW-1185">Reference proteome</keyword>
<dbReference type="Proteomes" id="UP000093000">
    <property type="component" value="Unassembled WGS sequence"/>
</dbReference>
<feature type="region of interest" description="Disordered" evidence="3">
    <location>
        <begin position="110"/>
        <end position="233"/>
    </location>
</feature>
<reference evidence="6 7" key="1">
    <citation type="submission" date="2016-03" db="EMBL/GenBank/DDBJ databases">
        <title>Choanephora cucurbitarum.</title>
        <authorList>
            <person name="Min B."/>
            <person name="Park H."/>
            <person name="Park J.-H."/>
            <person name="Shin H.-D."/>
            <person name="Choi I.-G."/>
        </authorList>
    </citation>
    <scope>NUCLEOTIDE SEQUENCE [LARGE SCALE GENOMIC DNA]</scope>
    <source>
        <strain evidence="6 7">KUS-F28377</strain>
    </source>
</reference>